<evidence type="ECO:0000259" key="17">
    <source>
        <dbReference type="PROSITE" id="PS50089"/>
    </source>
</evidence>
<evidence type="ECO:0000256" key="2">
    <source>
        <dbReference type="ARBA" id="ARBA00004167"/>
    </source>
</evidence>
<dbReference type="PROSITE" id="PS50089">
    <property type="entry name" value="ZF_RING_2"/>
    <property type="match status" value="1"/>
</dbReference>
<comment type="catalytic activity">
    <reaction evidence="1">
        <text>S-ubiquitinyl-[E2 ubiquitin-conjugating enzyme]-L-cysteine + [acceptor protein]-L-lysine = [E2 ubiquitin-conjugating enzyme]-L-cysteine + N(6)-ubiquitinyl-[acceptor protein]-L-lysine.</text>
        <dbReference type="EC" id="2.3.2.27"/>
    </reaction>
</comment>
<evidence type="ECO:0000256" key="3">
    <source>
        <dbReference type="ARBA" id="ARBA00004906"/>
    </source>
</evidence>
<dbReference type="PANTHER" id="PTHR45768:SF10">
    <property type="entry name" value="RING-H2 FINGER PROTEIN ATL13-RELATED"/>
    <property type="match status" value="1"/>
</dbReference>
<accession>A0A6P4AEL9</accession>
<evidence type="ECO:0000256" key="8">
    <source>
        <dbReference type="ARBA" id="ARBA00022771"/>
    </source>
</evidence>
<evidence type="ECO:0000256" key="1">
    <source>
        <dbReference type="ARBA" id="ARBA00000900"/>
    </source>
</evidence>
<evidence type="ECO:0000256" key="10">
    <source>
        <dbReference type="ARBA" id="ARBA00022833"/>
    </source>
</evidence>
<proteinExistence type="inferred from homology"/>
<evidence type="ECO:0000256" key="15">
    <source>
        <dbReference type="SAM" id="MobiDB-lite"/>
    </source>
</evidence>
<dbReference type="Proteomes" id="UP001652623">
    <property type="component" value="Chromosome 1"/>
</dbReference>
<keyword evidence="6 16" id="KW-0812">Transmembrane</keyword>
<dbReference type="FunCoup" id="A0A6P4AEL9">
    <property type="interactions" value="567"/>
</dbReference>
<feature type="domain" description="RING-type" evidence="17">
    <location>
        <begin position="131"/>
        <end position="173"/>
    </location>
</feature>
<comment type="subcellular location">
    <subcellularLocation>
        <location evidence="2">Membrane</location>
        <topology evidence="2">Single-pass membrane protein</topology>
    </subcellularLocation>
</comment>
<keyword evidence="5" id="KW-0808">Transferase</keyword>
<evidence type="ECO:0000256" key="11">
    <source>
        <dbReference type="ARBA" id="ARBA00022989"/>
    </source>
</evidence>
<dbReference type="Gene3D" id="3.30.40.10">
    <property type="entry name" value="Zinc/RING finger domain, C3HC4 (zinc finger)"/>
    <property type="match status" value="1"/>
</dbReference>
<reference evidence="19" key="2">
    <citation type="submission" date="2025-08" db="UniProtKB">
        <authorList>
            <consortium name="RefSeq"/>
        </authorList>
    </citation>
    <scope>IDENTIFICATION</scope>
    <source>
        <tissue evidence="19">Seedling</tissue>
    </source>
</reference>
<keyword evidence="7" id="KW-0479">Metal-binding</keyword>
<keyword evidence="8 14" id="KW-0863">Zinc-finger</keyword>
<evidence type="ECO:0000256" key="4">
    <source>
        <dbReference type="ARBA" id="ARBA00012483"/>
    </source>
</evidence>
<keyword evidence="9" id="KW-0833">Ubl conjugation pathway</keyword>
<keyword evidence="12 16" id="KW-0472">Membrane</keyword>
<evidence type="ECO:0000313" key="18">
    <source>
        <dbReference type="Proteomes" id="UP001652623"/>
    </source>
</evidence>
<keyword evidence="10" id="KW-0862">Zinc</keyword>
<comment type="pathway">
    <text evidence="3">Protein modification; protein ubiquitination.</text>
</comment>
<dbReference type="InParanoid" id="A0A6P4AEL9"/>
<feature type="transmembrane region" description="Helical" evidence="16">
    <location>
        <begin position="50"/>
        <end position="71"/>
    </location>
</feature>
<dbReference type="InterPro" id="IPR013083">
    <property type="entry name" value="Znf_RING/FYVE/PHD"/>
</dbReference>
<sequence length="512" mass="55880">MERVLLEIKEKTFPSPIEQPYILAQPPPPSLPSNTQSDTFNFNNKVSPSILLIIIILAIIFFVSGLLHLLVRFLLRPPNRDPDDLENVTALQGQLQQLFHLHDAGVDQSFIDALPVFHYKAIIGLKNPFDCAVCLCEFEPEDKLRLLPKCSHAFHMDCIDTWLLSHSTCPLCRGSLLPDFSPNNSCSPIVLVLESGSDSSREIVTDRDRENSSAVGRTSSVLRANSQLSFRGDNESGSSRKSCEIVIKDGNPSGVSVEEDSGERVMTVKLGKFRNVGGGDDGGEGSSSTNNVDARRCFSMGSFAYVMDENSSLQVPIRTPLKKQSSKKPSALPLTPGQRPAISECDCESIREFRFNGLDEEVNAGNVGGGSQVGGGAAGVMNGNNGGGRSKRESFSISKIWMRGKKENSNAAAASSSRRAFSFRFPVRNGVAGEDMSKEKNGGESRRRTISEIGISSRWENGGSELGWDEENQSCNSLDSQVNNTPSFARRTLLWIMGRQNKVVHSSFDPGL</sequence>
<dbReference type="GO" id="GO:0008270">
    <property type="term" value="F:zinc ion binding"/>
    <property type="evidence" value="ECO:0007669"/>
    <property type="project" value="UniProtKB-KW"/>
</dbReference>
<feature type="region of interest" description="Disordered" evidence="15">
    <location>
        <begin position="321"/>
        <end position="341"/>
    </location>
</feature>
<comment type="similarity">
    <text evidence="13">Belongs to the RING-type zinc finger family. ATL subfamily.</text>
</comment>
<evidence type="ECO:0000313" key="19">
    <source>
        <dbReference type="RefSeq" id="XP_015884164.1"/>
    </source>
</evidence>
<dbReference type="CDD" id="cd16461">
    <property type="entry name" value="RING-H2_EL5-like"/>
    <property type="match status" value="1"/>
</dbReference>
<evidence type="ECO:0000256" key="5">
    <source>
        <dbReference type="ARBA" id="ARBA00022679"/>
    </source>
</evidence>
<dbReference type="RefSeq" id="XP_015884164.1">
    <property type="nucleotide sequence ID" value="XM_016028678.4"/>
</dbReference>
<name>A0A6P4AEL9_ZIZJJ</name>
<dbReference type="GO" id="GO:0061630">
    <property type="term" value="F:ubiquitin protein ligase activity"/>
    <property type="evidence" value="ECO:0007669"/>
    <property type="project" value="UniProtKB-EC"/>
</dbReference>
<evidence type="ECO:0000256" key="6">
    <source>
        <dbReference type="ARBA" id="ARBA00022692"/>
    </source>
</evidence>
<dbReference type="SUPFAM" id="SSF57850">
    <property type="entry name" value="RING/U-box"/>
    <property type="match status" value="1"/>
</dbReference>
<evidence type="ECO:0000256" key="9">
    <source>
        <dbReference type="ARBA" id="ARBA00022786"/>
    </source>
</evidence>
<keyword evidence="18" id="KW-1185">Reference proteome</keyword>
<dbReference type="EC" id="2.3.2.27" evidence="4"/>
<dbReference type="InterPro" id="IPR001841">
    <property type="entry name" value="Znf_RING"/>
</dbReference>
<reference evidence="18" key="1">
    <citation type="submission" date="2025-05" db="UniProtKB">
        <authorList>
            <consortium name="RefSeq"/>
        </authorList>
    </citation>
    <scope>NUCLEOTIDE SEQUENCE [LARGE SCALE GENOMIC DNA]</scope>
</reference>
<evidence type="ECO:0000256" key="14">
    <source>
        <dbReference type="PROSITE-ProRule" id="PRU00175"/>
    </source>
</evidence>
<gene>
    <name evidence="19" type="primary">LOC107419853</name>
</gene>
<dbReference type="GO" id="GO:0016020">
    <property type="term" value="C:membrane"/>
    <property type="evidence" value="ECO:0007669"/>
    <property type="project" value="UniProtKB-SubCell"/>
</dbReference>
<dbReference type="SMART" id="SM00184">
    <property type="entry name" value="RING"/>
    <property type="match status" value="1"/>
</dbReference>
<keyword evidence="11 16" id="KW-1133">Transmembrane helix</keyword>
<protein>
    <recommendedName>
        <fullName evidence="4">RING-type E3 ubiquitin transferase</fullName>
        <ecNumber evidence="4">2.3.2.27</ecNumber>
    </recommendedName>
</protein>
<dbReference type="AlphaFoldDB" id="A0A6P4AEL9"/>
<evidence type="ECO:0000256" key="7">
    <source>
        <dbReference type="ARBA" id="ARBA00022723"/>
    </source>
</evidence>
<dbReference type="PANTHER" id="PTHR45768">
    <property type="entry name" value="E3 UBIQUITIN-PROTEIN LIGASE RNF13-LIKE"/>
    <property type="match status" value="1"/>
</dbReference>
<dbReference type="Pfam" id="PF13639">
    <property type="entry name" value="zf-RING_2"/>
    <property type="match status" value="1"/>
</dbReference>
<dbReference type="GeneID" id="107419853"/>
<organism evidence="18 19">
    <name type="scientific">Ziziphus jujuba</name>
    <name type="common">Chinese jujube</name>
    <name type="synonym">Ziziphus sativa</name>
    <dbReference type="NCBI Taxonomy" id="326968"/>
    <lineage>
        <taxon>Eukaryota</taxon>
        <taxon>Viridiplantae</taxon>
        <taxon>Streptophyta</taxon>
        <taxon>Embryophyta</taxon>
        <taxon>Tracheophyta</taxon>
        <taxon>Spermatophyta</taxon>
        <taxon>Magnoliopsida</taxon>
        <taxon>eudicotyledons</taxon>
        <taxon>Gunneridae</taxon>
        <taxon>Pentapetalae</taxon>
        <taxon>rosids</taxon>
        <taxon>fabids</taxon>
        <taxon>Rosales</taxon>
        <taxon>Rhamnaceae</taxon>
        <taxon>Paliureae</taxon>
        <taxon>Ziziphus</taxon>
    </lineage>
</organism>
<evidence type="ECO:0000256" key="13">
    <source>
        <dbReference type="ARBA" id="ARBA00024209"/>
    </source>
</evidence>
<dbReference type="KEGG" id="zju:107419853"/>
<evidence type="ECO:0000256" key="16">
    <source>
        <dbReference type="SAM" id="Phobius"/>
    </source>
</evidence>
<dbReference type="FunFam" id="3.30.40.10:FF:000231">
    <property type="entry name" value="RING-H2 finger protein ATL46"/>
    <property type="match status" value="1"/>
</dbReference>
<evidence type="ECO:0000256" key="12">
    <source>
        <dbReference type="ARBA" id="ARBA00023136"/>
    </source>
</evidence>